<evidence type="ECO:0000313" key="1">
    <source>
        <dbReference type="EMBL" id="BAQ50222.1"/>
    </source>
</evidence>
<proteinExistence type="predicted"/>
<dbReference type="AlphaFoldDB" id="A0A0C6FT31"/>
<reference evidence="1 2" key="1">
    <citation type="journal article" date="2015" name="Genome Announc.">
        <title>Complete Genome Sequence of Methylobacterium aquaticum Strain 22A, Isolated from Racomitrium japonicum Moss.</title>
        <authorList>
            <person name="Tani A."/>
            <person name="Ogura Y."/>
            <person name="Hayashi T."/>
            <person name="Kimbara K."/>
        </authorList>
    </citation>
    <scope>NUCLEOTIDE SEQUENCE [LARGE SCALE GENOMIC DNA]</scope>
    <source>
        <strain evidence="1 2">MA-22A</strain>
        <plasmid evidence="2">Plasmid pMaq22A_2p DNA</plasmid>
    </source>
</reference>
<dbReference type="EMBL" id="AP014706">
    <property type="protein sequence ID" value="BAQ50222.1"/>
    <property type="molecule type" value="Genomic_DNA"/>
</dbReference>
<evidence type="ECO:0000313" key="2">
    <source>
        <dbReference type="Proteomes" id="UP000061432"/>
    </source>
</evidence>
<dbReference type="PATRIC" id="fig|270351.10.peg.7398"/>
<accession>A0A0C6FT31</accession>
<keyword evidence="1" id="KW-0614">Plasmid</keyword>
<dbReference type="KEGG" id="maqu:Maq22A_2p42445"/>
<organism evidence="1 2">
    <name type="scientific">Methylobacterium aquaticum</name>
    <dbReference type="NCBI Taxonomy" id="270351"/>
    <lineage>
        <taxon>Bacteria</taxon>
        <taxon>Pseudomonadati</taxon>
        <taxon>Pseudomonadota</taxon>
        <taxon>Alphaproteobacteria</taxon>
        <taxon>Hyphomicrobiales</taxon>
        <taxon>Methylobacteriaceae</taxon>
        <taxon>Methylobacterium</taxon>
    </lineage>
</organism>
<gene>
    <name evidence="1" type="ORF">Maq22A_2p42445</name>
</gene>
<dbReference type="Proteomes" id="UP000061432">
    <property type="component" value="Plasmid pMaq22A_2p"/>
</dbReference>
<reference evidence="2" key="2">
    <citation type="submission" date="2015-01" db="EMBL/GenBank/DDBJ databases">
        <title>Complete genome sequence of Methylobacterium aquaticum strain 22A.</title>
        <authorList>
            <person name="Tani A."/>
            <person name="Ogura Y."/>
            <person name="Hayashi T."/>
        </authorList>
    </citation>
    <scope>NUCLEOTIDE SEQUENCE [LARGE SCALE GENOMIC DNA]</scope>
    <source>
        <strain evidence="2">MA-22A</strain>
        <plasmid evidence="2">Plasmid pMaq22A_2p DNA</plasmid>
    </source>
</reference>
<protein>
    <submittedName>
        <fullName evidence="1">Putative insertion sequence transposase-like protein</fullName>
    </submittedName>
</protein>
<name>A0A0C6FT31_9HYPH</name>
<geneLocation type="plasmid" evidence="2">
    <name>pMaq22A_2p DNA</name>
</geneLocation>
<sequence>MQQAIETDHFRVKWAMPRVGGRRSVHTERRTIQGFEALLWLSEGFGFAGAWIVGDQC</sequence>